<feature type="coiled-coil region" evidence="1">
    <location>
        <begin position="32"/>
        <end position="66"/>
    </location>
</feature>
<keyword evidence="1" id="KW-0175">Coiled coil</keyword>
<protein>
    <submittedName>
        <fullName evidence="3">Uncharacterized protein</fullName>
    </submittedName>
</protein>
<proteinExistence type="predicted"/>
<name>A0A2T0XS08_9BACT</name>
<dbReference type="AlphaFoldDB" id="A0A2T0XS08"/>
<reference evidence="3 4" key="1">
    <citation type="submission" date="2018-07" db="EMBL/GenBank/DDBJ databases">
        <title>Freshwater and sediment microbial communities from various areas in North America, analyzing microbe dynamics in response to fracking.</title>
        <authorList>
            <person name="Lamendella R."/>
        </authorList>
    </citation>
    <scope>NUCLEOTIDE SEQUENCE [LARGE SCALE GENOMIC DNA]</scope>
    <source>
        <strain evidence="3 4">160A</strain>
    </source>
</reference>
<evidence type="ECO:0000313" key="3">
    <source>
        <dbReference type="EMBL" id="RCW31294.1"/>
    </source>
</evidence>
<feature type="signal peptide" evidence="2">
    <location>
        <begin position="1"/>
        <end position="18"/>
    </location>
</feature>
<evidence type="ECO:0000256" key="1">
    <source>
        <dbReference type="SAM" id="Coils"/>
    </source>
</evidence>
<gene>
    <name evidence="3" type="ORF">DFO77_11810</name>
</gene>
<comment type="caution">
    <text evidence="3">The sequence shown here is derived from an EMBL/GenBank/DDBJ whole genome shotgun (WGS) entry which is preliminary data.</text>
</comment>
<dbReference type="OrthoDB" id="1123459at2"/>
<evidence type="ECO:0000256" key="2">
    <source>
        <dbReference type="SAM" id="SignalP"/>
    </source>
</evidence>
<dbReference type="Proteomes" id="UP000252733">
    <property type="component" value="Unassembled WGS sequence"/>
</dbReference>
<sequence>MKRKLALSFLFVFTLALSAPVMSEAMVQEPEKKECEQKKECCKKEKAECDKKAEKAECDKKAEKKECDKEKK</sequence>
<keyword evidence="2" id="KW-0732">Signal</keyword>
<feature type="chain" id="PRO_5030056711" evidence="2">
    <location>
        <begin position="19"/>
        <end position="72"/>
    </location>
</feature>
<organism evidence="3 4">
    <name type="scientific">Marinilabilia salmonicolor</name>
    <dbReference type="NCBI Taxonomy" id="989"/>
    <lineage>
        <taxon>Bacteria</taxon>
        <taxon>Pseudomonadati</taxon>
        <taxon>Bacteroidota</taxon>
        <taxon>Bacteroidia</taxon>
        <taxon>Marinilabiliales</taxon>
        <taxon>Marinilabiliaceae</taxon>
        <taxon>Marinilabilia</taxon>
    </lineage>
</organism>
<dbReference type="RefSeq" id="WP_106151735.1">
    <property type="nucleotide sequence ID" value="NZ_PVTS01000002.1"/>
</dbReference>
<accession>A0A2T0XS08</accession>
<dbReference type="EMBL" id="QPIZ01000018">
    <property type="protein sequence ID" value="RCW31294.1"/>
    <property type="molecule type" value="Genomic_DNA"/>
</dbReference>
<keyword evidence="4" id="KW-1185">Reference proteome</keyword>
<evidence type="ECO:0000313" key="4">
    <source>
        <dbReference type="Proteomes" id="UP000252733"/>
    </source>
</evidence>